<reference evidence="1" key="1">
    <citation type="submission" date="2023-07" db="EMBL/GenBank/DDBJ databases">
        <authorList>
            <consortium name="AG Swart"/>
            <person name="Singh M."/>
            <person name="Singh A."/>
            <person name="Seah K."/>
            <person name="Emmerich C."/>
        </authorList>
    </citation>
    <scope>NUCLEOTIDE SEQUENCE</scope>
    <source>
        <strain evidence="1">DP1</strain>
    </source>
</reference>
<dbReference type="Proteomes" id="UP001295684">
    <property type="component" value="Unassembled WGS sequence"/>
</dbReference>
<name>A0AAD1U5R1_EUPCR</name>
<keyword evidence="2" id="KW-1185">Reference proteome</keyword>
<evidence type="ECO:0000313" key="1">
    <source>
        <dbReference type="EMBL" id="CAI2360656.1"/>
    </source>
</evidence>
<dbReference type="AlphaFoldDB" id="A0AAD1U5R1"/>
<evidence type="ECO:0000313" key="2">
    <source>
        <dbReference type="Proteomes" id="UP001295684"/>
    </source>
</evidence>
<sequence length="65" mass="7616">MKGLKFVLFLGFYELCIKINILKTLHNLACTLKRIFDHKESVICLINFNISKVERLSCLHTIKSY</sequence>
<comment type="caution">
    <text evidence="1">The sequence shown here is derived from an EMBL/GenBank/DDBJ whole genome shotgun (WGS) entry which is preliminary data.</text>
</comment>
<proteinExistence type="predicted"/>
<gene>
    <name evidence="1" type="ORF">ECRASSUSDP1_LOCUS1960</name>
</gene>
<organism evidence="1 2">
    <name type="scientific">Euplotes crassus</name>
    <dbReference type="NCBI Taxonomy" id="5936"/>
    <lineage>
        <taxon>Eukaryota</taxon>
        <taxon>Sar</taxon>
        <taxon>Alveolata</taxon>
        <taxon>Ciliophora</taxon>
        <taxon>Intramacronucleata</taxon>
        <taxon>Spirotrichea</taxon>
        <taxon>Hypotrichia</taxon>
        <taxon>Euplotida</taxon>
        <taxon>Euplotidae</taxon>
        <taxon>Moneuplotes</taxon>
    </lineage>
</organism>
<dbReference type="EMBL" id="CAMPGE010001855">
    <property type="protein sequence ID" value="CAI2360656.1"/>
    <property type="molecule type" value="Genomic_DNA"/>
</dbReference>
<protein>
    <submittedName>
        <fullName evidence="1">Uncharacterized protein</fullName>
    </submittedName>
</protein>
<accession>A0AAD1U5R1</accession>